<evidence type="ECO:0000256" key="1">
    <source>
        <dbReference type="SAM" id="Phobius"/>
    </source>
</evidence>
<dbReference type="InParanoid" id="E5A936"/>
<dbReference type="HOGENOM" id="CLU_1555545_0_0_1"/>
<organism evidence="3">
    <name type="scientific">Leptosphaeria maculans (strain JN3 / isolate v23.1.3 / race Av1-4-5-6-7-8)</name>
    <name type="common">Blackleg fungus</name>
    <name type="synonym">Phoma lingam</name>
    <dbReference type="NCBI Taxonomy" id="985895"/>
    <lineage>
        <taxon>Eukaryota</taxon>
        <taxon>Fungi</taxon>
        <taxon>Dikarya</taxon>
        <taxon>Ascomycota</taxon>
        <taxon>Pezizomycotina</taxon>
        <taxon>Dothideomycetes</taxon>
        <taxon>Pleosporomycetidae</taxon>
        <taxon>Pleosporales</taxon>
        <taxon>Pleosporineae</taxon>
        <taxon>Leptosphaeriaceae</taxon>
        <taxon>Plenodomus</taxon>
        <taxon>Plenodomus lingam/Leptosphaeria maculans species complex</taxon>
    </lineage>
</organism>
<dbReference type="STRING" id="985895.E5A936"/>
<dbReference type="eggNOG" id="ENOG502SNY2">
    <property type="taxonomic scope" value="Eukaryota"/>
</dbReference>
<proteinExistence type="predicted"/>
<keyword evidence="3" id="KW-1185">Reference proteome</keyword>
<evidence type="ECO:0000313" key="2">
    <source>
        <dbReference type="EMBL" id="CBY00131.1"/>
    </source>
</evidence>
<keyword evidence="1" id="KW-1133">Transmembrane helix</keyword>
<reference evidence="3" key="1">
    <citation type="journal article" date="2011" name="Nat. Commun.">
        <title>Effector diversification within compartments of the Leptosphaeria maculans genome affected by Repeat-Induced Point mutations.</title>
        <authorList>
            <person name="Rouxel T."/>
            <person name="Grandaubert J."/>
            <person name="Hane J.K."/>
            <person name="Hoede C."/>
            <person name="van de Wouw A.P."/>
            <person name="Couloux A."/>
            <person name="Dominguez V."/>
            <person name="Anthouard V."/>
            <person name="Bally P."/>
            <person name="Bourras S."/>
            <person name="Cozijnsen A.J."/>
            <person name="Ciuffetti L.M."/>
            <person name="Degrave A."/>
            <person name="Dilmaghani A."/>
            <person name="Duret L."/>
            <person name="Fudal I."/>
            <person name="Goodwin S.B."/>
            <person name="Gout L."/>
            <person name="Glaser N."/>
            <person name="Linglin J."/>
            <person name="Kema G.H.J."/>
            <person name="Lapalu N."/>
            <person name="Lawrence C.B."/>
            <person name="May K."/>
            <person name="Meyer M."/>
            <person name="Ollivier B."/>
            <person name="Poulain J."/>
            <person name="Schoch C.L."/>
            <person name="Simon A."/>
            <person name="Spatafora J.W."/>
            <person name="Stachowiak A."/>
            <person name="Turgeon B.G."/>
            <person name="Tyler B.M."/>
            <person name="Vincent D."/>
            <person name="Weissenbach J."/>
            <person name="Amselem J."/>
            <person name="Quesneville H."/>
            <person name="Oliver R.P."/>
            <person name="Wincker P."/>
            <person name="Balesdent M.-H."/>
            <person name="Howlett B.J."/>
        </authorList>
    </citation>
    <scope>NUCLEOTIDE SEQUENCE [LARGE SCALE GENOMIC DNA]</scope>
    <source>
        <strain evidence="3">JN3 / isolate v23.1.3 / race Av1-4-5-6-7-8</strain>
    </source>
</reference>
<accession>E5A936</accession>
<dbReference type="VEuPathDB" id="FungiDB:LEMA_P077200.1"/>
<gene>
    <name evidence="2" type="ORF">LEMA_P077200.1</name>
</gene>
<keyword evidence="1" id="KW-0472">Membrane</keyword>
<protein>
    <submittedName>
        <fullName evidence="2">Uncharacterized protein</fullName>
    </submittedName>
</protein>
<dbReference type="Proteomes" id="UP000002668">
    <property type="component" value="Genome"/>
</dbReference>
<name>E5A936_LEPMJ</name>
<evidence type="ECO:0000313" key="3">
    <source>
        <dbReference type="Proteomes" id="UP000002668"/>
    </source>
</evidence>
<keyword evidence="1" id="KW-0812">Transmembrane</keyword>
<feature type="transmembrane region" description="Helical" evidence="1">
    <location>
        <begin position="12"/>
        <end position="34"/>
    </location>
</feature>
<dbReference type="EMBL" id="FP929137">
    <property type="protein sequence ID" value="CBY00131.1"/>
    <property type="molecule type" value="Genomic_DNA"/>
</dbReference>
<sequence length="172" mass="19263">MFPKSLAVHLWGPLPALIVGLSICLVLNLGALIFSVRILNRGTRDYSFLDGDRPRELPIKVGTIQHAFHDDPEHYHLEGMPAWAEWNAMRPLGKGYVFLGEEHFALGVSMWHQMHCLNHVRTVLINGDDGGRHAHEIGQWGSRGNRGRNCAYLQKLESGARLFGKPTSEPPP</sequence>
<dbReference type="OrthoDB" id="3687641at2759"/>
<dbReference type="AlphaFoldDB" id="E5A936"/>